<keyword evidence="5 8" id="KW-0648">Protein biosynthesis</keyword>
<protein>
    <recommendedName>
        <fullName evidence="8">Histidine--tRNA ligase</fullName>
        <ecNumber evidence="8">6.1.1.21</ecNumber>
    </recommendedName>
    <alternativeName>
        <fullName evidence="8">Histidyl-tRNA synthetase</fullName>
        <shortName evidence="8">HisRS</shortName>
    </alternativeName>
</protein>
<dbReference type="SUPFAM" id="SSF52954">
    <property type="entry name" value="Class II aaRS ABD-related"/>
    <property type="match status" value="1"/>
</dbReference>
<keyword evidence="4 8" id="KW-0067">ATP-binding</keyword>
<accession>A0ABM6GDR2</accession>
<dbReference type="SUPFAM" id="SSF55681">
    <property type="entry name" value="Class II aaRS and biotin synthetases"/>
    <property type="match status" value="1"/>
</dbReference>
<gene>
    <name evidence="8" type="primary">hisS</name>
    <name evidence="10" type="ORF">BW47_04020</name>
</gene>
<dbReference type="InterPro" id="IPR033656">
    <property type="entry name" value="HisRS_anticodon"/>
</dbReference>
<dbReference type="EC" id="6.1.1.21" evidence="8"/>
<comment type="subcellular location">
    <subcellularLocation>
        <location evidence="8">Cytoplasm</location>
    </subcellularLocation>
</comment>
<evidence type="ECO:0000256" key="5">
    <source>
        <dbReference type="ARBA" id="ARBA00022917"/>
    </source>
</evidence>
<dbReference type="InterPro" id="IPR004516">
    <property type="entry name" value="HisRS/HisZ"/>
</dbReference>
<organism evidence="10 11">
    <name type="scientific">Thermosipho melanesiensis</name>
    <dbReference type="NCBI Taxonomy" id="46541"/>
    <lineage>
        <taxon>Bacteria</taxon>
        <taxon>Thermotogati</taxon>
        <taxon>Thermotogota</taxon>
        <taxon>Thermotogae</taxon>
        <taxon>Thermotogales</taxon>
        <taxon>Fervidobacteriaceae</taxon>
        <taxon>Thermosipho</taxon>
    </lineage>
</organism>
<dbReference type="HAMAP" id="MF_00127">
    <property type="entry name" value="His_tRNA_synth"/>
    <property type="match status" value="1"/>
</dbReference>
<dbReference type="InterPro" id="IPR041715">
    <property type="entry name" value="HisRS-like_core"/>
</dbReference>
<dbReference type="PIRSF" id="PIRSF001549">
    <property type="entry name" value="His-tRNA_synth"/>
    <property type="match status" value="1"/>
</dbReference>
<dbReference type="PANTHER" id="PTHR43707">
    <property type="entry name" value="HISTIDYL-TRNA SYNTHETASE"/>
    <property type="match status" value="1"/>
</dbReference>
<keyword evidence="2 8" id="KW-0436">Ligase</keyword>
<dbReference type="NCBIfam" id="TIGR00442">
    <property type="entry name" value="hisS"/>
    <property type="match status" value="1"/>
</dbReference>
<keyword evidence="8" id="KW-0963">Cytoplasm</keyword>
<dbReference type="EMBL" id="CP007389">
    <property type="protein sequence ID" value="APT73747.1"/>
    <property type="molecule type" value="Genomic_DNA"/>
</dbReference>
<reference evidence="10 11" key="1">
    <citation type="submission" date="2014-02" db="EMBL/GenBank/DDBJ databases">
        <title>Diversity of Thermotogales isolates from hydrothermal vents.</title>
        <authorList>
            <person name="Haverkamp T.H.A."/>
            <person name="Lossouarn J."/>
            <person name="Geslin C."/>
            <person name="Nesbo C.L."/>
        </authorList>
    </citation>
    <scope>NUCLEOTIDE SEQUENCE [LARGE SCALE GENOMIC DNA]</scope>
    <source>
        <strain evidence="10 11">431</strain>
    </source>
</reference>
<evidence type="ECO:0000256" key="2">
    <source>
        <dbReference type="ARBA" id="ARBA00022598"/>
    </source>
</evidence>
<evidence type="ECO:0000313" key="10">
    <source>
        <dbReference type="EMBL" id="APT73747.1"/>
    </source>
</evidence>
<dbReference type="RefSeq" id="WP_012056968.1">
    <property type="nucleotide sequence ID" value="NZ_CP007389.1"/>
</dbReference>
<name>A0ABM6GDR2_9BACT</name>
<dbReference type="Pfam" id="PF03129">
    <property type="entry name" value="HGTP_anticodon"/>
    <property type="match status" value="1"/>
</dbReference>
<dbReference type="Gene3D" id="3.40.50.800">
    <property type="entry name" value="Anticodon-binding domain"/>
    <property type="match status" value="1"/>
</dbReference>
<proteinExistence type="inferred from homology"/>
<evidence type="ECO:0000313" key="11">
    <source>
        <dbReference type="Proteomes" id="UP000185490"/>
    </source>
</evidence>
<keyword evidence="6 8" id="KW-0030">Aminoacyl-tRNA synthetase</keyword>
<dbReference type="Gene3D" id="3.30.930.10">
    <property type="entry name" value="Bira Bifunctional Protein, Domain 2"/>
    <property type="match status" value="1"/>
</dbReference>
<dbReference type="InterPro" id="IPR006195">
    <property type="entry name" value="aa-tRNA-synth_II"/>
</dbReference>
<comment type="catalytic activity">
    <reaction evidence="7 8">
        <text>tRNA(His) + L-histidine + ATP = L-histidyl-tRNA(His) + AMP + diphosphate + H(+)</text>
        <dbReference type="Rhea" id="RHEA:17313"/>
        <dbReference type="Rhea" id="RHEA-COMP:9665"/>
        <dbReference type="Rhea" id="RHEA-COMP:9689"/>
        <dbReference type="ChEBI" id="CHEBI:15378"/>
        <dbReference type="ChEBI" id="CHEBI:30616"/>
        <dbReference type="ChEBI" id="CHEBI:33019"/>
        <dbReference type="ChEBI" id="CHEBI:57595"/>
        <dbReference type="ChEBI" id="CHEBI:78442"/>
        <dbReference type="ChEBI" id="CHEBI:78527"/>
        <dbReference type="ChEBI" id="CHEBI:456215"/>
        <dbReference type="EC" id="6.1.1.21"/>
    </reaction>
</comment>
<evidence type="ECO:0000259" key="9">
    <source>
        <dbReference type="PROSITE" id="PS50862"/>
    </source>
</evidence>
<keyword evidence="11" id="KW-1185">Reference proteome</keyword>
<keyword evidence="3 8" id="KW-0547">Nucleotide-binding</keyword>
<dbReference type="Pfam" id="PF13393">
    <property type="entry name" value="tRNA-synt_His"/>
    <property type="match status" value="1"/>
</dbReference>
<dbReference type="InterPro" id="IPR004154">
    <property type="entry name" value="Anticodon-bd"/>
</dbReference>
<evidence type="ECO:0000256" key="6">
    <source>
        <dbReference type="ARBA" id="ARBA00023146"/>
    </source>
</evidence>
<comment type="similarity">
    <text evidence="1 8">Belongs to the class-II aminoacyl-tRNA synthetase family.</text>
</comment>
<dbReference type="CDD" id="cd00773">
    <property type="entry name" value="HisRS-like_core"/>
    <property type="match status" value="1"/>
</dbReference>
<evidence type="ECO:0000256" key="7">
    <source>
        <dbReference type="ARBA" id="ARBA00047639"/>
    </source>
</evidence>
<dbReference type="InterPro" id="IPR045864">
    <property type="entry name" value="aa-tRNA-synth_II/BPL/LPL"/>
</dbReference>
<evidence type="ECO:0000256" key="1">
    <source>
        <dbReference type="ARBA" id="ARBA00008226"/>
    </source>
</evidence>
<evidence type="ECO:0000256" key="4">
    <source>
        <dbReference type="ARBA" id="ARBA00022840"/>
    </source>
</evidence>
<dbReference type="InterPro" id="IPR036621">
    <property type="entry name" value="Anticodon-bd_dom_sf"/>
</dbReference>
<dbReference type="InterPro" id="IPR015807">
    <property type="entry name" value="His-tRNA-ligase"/>
</dbReference>
<feature type="domain" description="Aminoacyl-transfer RNA synthetases class-II family profile" evidence="9">
    <location>
        <begin position="1"/>
        <end position="311"/>
    </location>
</feature>
<sequence length="419" mass="48182">MYKKIKGTDDIYGEDMKYWYFIENTAREITRLYGYSEIRTPIFEQTELFVRSVGEETDIVQKEMYTFKDKGDRSITLRPEGTAPTIRAFIENSMVATGLPKRLFYIGPMFRYERPQAGRQRQFHQFGIELIGSSSSLADAEAIVVADRFLKSLGLVDYTIKINSIGCEKCRAEYKKKLKEYYSDKLDKVCDDCKRRYNTNILRLLDCKVDVEYVKDAPKITDYLCDNCKKHYEETKNILDKLDINYEEDPLLVRGLDYYNGIVFEIHHGKLGAQSAIGGGGRYDNLIKELGGQQTPSLGFAMGIERLIIAVKKEGIPVEEIKNNEVFVAHLGESARIEAIKISEELRDNGISVVFNTMERGLSAQLKHASRLNCRLCLIVGENELERNVVILRNMKTGEQIEIERDYIVGTTREWIDEQ</sequence>
<evidence type="ECO:0000256" key="3">
    <source>
        <dbReference type="ARBA" id="ARBA00022741"/>
    </source>
</evidence>
<comment type="subunit">
    <text evidence="8">Homodimer.</text>
</comment>
<dbReference type="PROSITE" id="PS50862">
    <property type="entry name" value="AA_TRNA_LIGASE_II"/>
    <property type="match status" value="1"/>
</dbReference>
<dbReference type="CDD" id="cd00859">
    <property type="entry name" value="HisRS_anticodon"/>
    <property type="match status" value="1"/>
</dbReference>
<dbReference type="Proteomes" id="UP000185490">
    <property type="component" value="Chromosome"/>
</dbReference>
<evidence type="ECO:0000256" key="8">
    <source>
        <dbReference type="HAMAP-Rule" id="MF_00127"/>
    </source>
</evidence>
<dbReference type="PANTHER" id="PTHR43707:SF1">
    <property type="entry name" value="HISTIDINE--TRNA LIGASE, MITOCHONDRIAL-RELATED"/>
    <property type="match status" value="1"/>
</dbReference>